<evidence type="ECO:0000313" key="2">
    <source>
        <dbReference type="Proteomes" id="UP000631114"/>
    </source>
</evidence>
<proteinExistence type="predicted"/>
<sequence length="215" mass="23758">MVMKRYTWEGPIPATVAMIGVGGRDSRIGKVRIQLSTLESERVYTHAYPLLMLHPSSVKKMGELHLAIRFSCANMANVLHMYMSPLLPKMHYAQPLSVSQVESLRKGLGFNLVDEEMVASRWCTVGRQRVVLHRRVGIIVDLDFGLVVVVMVSGGSGSTKLVLVEGDDGGVECGAAQEVEYSWELGNDSSICMVLQNANEGKESNNDDRVKMLFD</sequence>
<accession>A0A835M515</accession>
<dbReference type="SUPFAM" id="SSF49562">
    <property type="entry name" value="C2 domain (Calcium/lipid-binding domain, CaLB)"/>
    <property type="match status" value="1"/>
</dbReference>
<reference evidence="1 2" key="1">
    <citation type="submission" date="2020-10" db="EMBL/GenBank/DDBJ databases">
        <title>The Coptis chinensis genome and diversification of protoberbering-type alkaloids.</title>
        <authorList>
            <person name="Wang B."/>
            <person name="Shu S."/>
            <person name="Song C."/>
            <person name="Liu Y."/>
        </authorList>
    </citation>
    <scope>NUCLEOTIDE SEQUENCE [LARGE SCALE GENOMIC DNA]</scope>
    <source>
        <strain evidence="1">HL-2020</strain>
        <tissue evidence="1">Leaf</tissue>
    </source>
</reference>
<organism evidence="1 2">
    <name type="scientific">Coptis chinensis</name>
    <dbReference type="NCBI Taxonomy" id="261450"/>
    <lineage>
        <taxon>Eukaryota</taxon>
        <taxon>Viridiplantae</taxon>
        <taxon>Streptophyta</taxon>
        <taxon>Embryophyta</taxon>
        <taxon>Tracheophyta</taxon>
        <taxon>Spermatophyta</taxon>
        <taxon>Magnoliopsida</taxon>
        <taxon>Ranunculales</taxon>
        <taxon>Ranunculaceae</taxon>
        <taxon>Coptidoideae</taxon>
        <taxon>Coptis</taxon>
    </lineage>
</organism>
<dbReference type="InterPro" id="IPR047259">
    <property type="entry name" value="QUIRKY-like"/>
</dbReference>
<gene>
    <name evidence="1" type="ORF">IFM89_007025</name>
</gene>
<protein>
    <submittedName>
        <fullName evidence="1">Uncharacterized protein</fullName>
    </submittedName>
</protein>
<dbReference type="InterPro" id="IPR035892">
    <property type="entry name" value="C2_domain_sf"/>
</dbReference>
<dbReference type="OrthoDB" id="1745228at2759"/>
<dbReference type="PANTHER" id="PTHR31425">
    <property type="entry name" value="PHOSPHORIBOSYLANTHRANILATE TRANSFERASE ISOFORM 1"/>
    <property type="match status" value="1"/>
</dbReference>
<comment type="caution">
    <text evidence="1">The sequence shown here is derived from an EMBL/GenBank/DDBJ whole genome shotgun (WGS) entry which is preliminary data.</text>
</comment>
<name>A0A835M515_9MAGN</name>
<dbReference type="PANTHER" id="PTHR31425:SF48">
    <property type="entry name" value="MULTIPLE C2 DOMAIN AND TRANSMEMBRANE REGION PROTEIN 10"/>
    <property type="match status" value="1"/>
</dbReference>
<keyword evidence="2" id="KW-1185">Reference proteome</keyword>
<dbReference type="Proteomes" id="UP000631114">
    <property type="component" value="Unassembled WGS sequence"/>
</dbReference>
<dbReference type="AlphaFoldDB" id="A0A835M515"/>
<dbReference type="EMBL" id="JADFTS010000002">
    <property type="protein sequence ID" value="KAF9619450.1"/>
    <property type="molecule type" value="Genomic_DNA"/>
</dbReference>
<evidence type="ECO:0000313" key="1">
    <source>
        <dbReference type="EMBL" id="KAF9619450.1"/>
    </source>
</evidence>